<name>D3BV10_HETP5</name>
<accession>D3BV10</accession>
<dbReference type="EMBL" id="ADBJ01000060">
    <property type="protein sequence ID" value="EFA74948.1"/>
    <property type="molecule type" value="Genomic_DNA"/>
</dbReference>
<sequence length="198" mass="23314">MVKWLHENRTERYSADNIMDEIALAGHVEILEWFEQNTSERCSNTVLERVDNLQVIKYLHERNEGETNRFGFSTDTMDNTCSLDAIKWLHENRTEGCTEKAFFNAIKNNNSRVLQWLLDNRTEYTKQSMENDIDKLLVQAFVAESNCTLKWMLYNLTIPIGTLLKYKEKYSHAIEPYIVLVEYLSKLEKNNFNSNNSL</sequence>
<dbReference type="RefSeq" id="XP_020427082.1">
    <property type="nucleotide sequence ID" value="XM_020582728.1"/>
</dbReference>
<evidence type="ECO:0000313" key="1">
    <source>
        <dbReference type="EMBL" id="EFA74948.1"/>
    </source>
</evidence>
<reference evidence="1 2" key="1">
    <citation type="journal article" date="2011" name="Genome Res.">
        <title>Phylogeny-wide analysis of social amoeba genomes highlights ancient origins for complex intercellular communication.</title>
        <authorList>
            <person name="Heidel A.J."/>
            <person name="Lawal H.M."/>
            <person name="Felder M."/>
            <person name="Schilde C."/>
            <person name="Helps N.R."/>
            <person name="Tunggal B."/>
            <person name="Rivero F."/>
            <person name="John U."/>
            <person name="Schleicher M."/>
            <person name="Eichinger L."/>
            <person name="Platzer M."/>
            <person name="Noegel A.A."/>
            <person name="Schaap P."/>
            <person name="Gloeckner G."/>
        </authorList>
    </citation>
    <scope>NUCLEOTIDE SEQUENCE [LARGE SCALE GENOMIC DNA]</scope>
    <source>
        <strain evidence="2">ATCC 26659 / Pp 5 / PN500</strain>
    </source>
</reference>
<proteinExistence type="predicted"/>
<evidence type="ECO:0008006" key="3">
    <source>
        <dbReference type="Google" id="ProtNLM"/>
    </source>
</evidence>
<dbReference type="InterPro" id="IPR002110">
    <property type="entry name" value="Ankyrin_rpt"/>
</dbReference>
<dbReference type="GeneID" id="31367450"/>
<dbReference type="InParanoid" id="D3BV10"/>
<gene>
    <name evidence="1" type="ORF">PPL_11982</name>
</gene>
<dbReference type="InterPro" id="IPR052050">
    <property type="entry name" value="SecEffector_AnkRepeat"/>
</dbReference>
<evidence type="ECO:0000313" key="2">
    <source>
        <dbReference type="Proteomes" id="UP000001396"/>
    </source>
</evidence>
<dbReference type="AlphaFoldDB" id="D3BV10"/>
<protein>
    <recommendedName>
        <fullName evidence="3">Ankyrin repeat protein</fullName>
    </recommendedName>
</protein>
<dbReference type="PANTHER" id="PTHR46586">
    <property type="entry name" value="ANKYRIN REPEAT-CONTAINING PROTEIN"/>
    <property type="match status" value="1"/>
</dbReference>
<comment type="caution">
    <text evidence="1">The sequence shown here is derived from an EMBL/GenBank/DDBJ whole genome shotgun (WGS) entry which is preliminary data.</text>
</comment>
<dbReference type="Proteomes" id="UP000001396">
    <property type="component" value="Unassembled WGS sequence"/>
</dbReference>
<dbReference type="PANTHER" id="PTHR46586:SF3">
    <property type="entry name" value="ANKYRIN REPEAT-CONTAINING PROTEIN"/>
    <property type="match status" value="1"/>
</dbReference>
<organism evidence="1 2">
    <name type="scientific">Heterostelium pallidum (strain ATCC 26659 / Pp 5 / PN500)</name>
    <name type="common">Cellular slime mold</name>
    <name type="synonym">Polysphondylium pallidum</name>
    <dbReference type="NCBI Taxonomy" id="670386"/>
    <lineage>
        <taxon>Eukaryota</taxon>
        <taxon>Amoebozoa</taxon>
        <taxon>Evosea</taxon>
        <taxon>Eumycetozoa</taxon>
        <taxon>Dictyostelia</taxon>
        <taxon>Acytosteliales</taxon>
        <taxon>Acytosteliaceae</taxon>
        <taxon>Heterostelium</taxon>
    </lineage>
</organism>
<keyword evidence="2" id="KW-1185">Reference proteome</keyword>
<dbReference type="SUPFAM" id="SSF140860">
    <property type="entry name" value="Pseudo ankyrin repeat-like"/>
    <property type="match status" value="1"/>
</dbReference>
<dbReference type="Pfam" id="PF13637">
    <property type="entry name" value="Ank_4"/>
    <property type="match status" value="1"/>
</dbReference>